<evidence type="ECO:0000313" key="8">
    <source>
        <dbReference type="EMBL" id="PDZ16695.1"/>
    </source>
</evidence>
<dbReference type="InterPro" id="IPR052536">
    <property type="entry name" value="ABC-4_Integral_Memb_Prot"/>
</dbReference>
<feature type="transmembrane region" description="Helical" evidence="6">
    <location>
        <begin position="17"/>
        <end position="37"/>
    </location>
</feature>
<feature type="transmembrane region" description="Helical" evidence="6">
    <location>
        <begin position="162"/>
        <end position="183"/>
    </location>
</feature>
<evidence type="ECO:0000256" key="1">
    <source>
        <dbReference type="ARBA" id="ARBA00004651"/>
    </source>
</evidence>
<dbReference type="PIRSF" id="PIRSF018968">
    <property type="entry name" value="ABC_permease_BceB"/>
    <property type="match status" value="1"/>
</dbReference>
<dbReference type="GO" id="GO:0005886">
    <property type="term" value="C:plasma membrane"/>
    <property type="evidence" value="ECO:0007669"/>
    <property type="project" value="UniProtKB-SubCell"/>
</dbReference>
<feature type="transmembrane region" description="Helical" evidence="6">
    <location>
        <begin position="204"/>
        <end position="224"/>
    </location>
</feature>
<evidence type="ECO:0000256" key="2">
    <source>
        <dbReference type="ARBA" id="ARBA00022475"/>
    </source>
</evidence>
<accession>A0A2A7D9W4</accession>
<evidence type="ECO:0000256" key="6">
    <source>
        <dbReference type="PIRNR" id="PIRNR018968"/>
    </source>
</evidence>
<proteinExistence type="inferred from homology"/>
<feature type="transmembrane region" description="Helical" evidence="6">
    <location>
        <begin position="107"/>
        <end position="130"/>
    </location>
</feature>
<dbReference type="AlphaFoldDB" id="A0A2A7D9W4"/>
<evidence type="ECO:0000259" key="7">
    <source>
        <dbReference type="Pfam" id="PF02687"/>
    </source>
</evidence>
<feature type="transmembrane region" description="Helical" evidence="6">
    <location>
        <begin position="236"/>
        <end position="262"/>
    </location>
</feature>
<dbReference type="PANTHER" id="PTHR46795">
    <property type="entry name" value="ABC TRANSPORTER PERMEASE-RELATED-RELATED"/>
    <property type="match status" value="1"/>
</dbReference>
<comment type="caution">
    <text evidence="8">The sequence shown here is derived from an EMBL/GenBank/DDBJ whole genome shotgun (WGS) entry which is preliminary data.</text>
</comment>
<feature type="transmembrane region" description="Helical" evidence="6">
    <location>
        <begin position="536"/>
        <end position="558"/>
    </location>
</feature>
<evidence type="ECO:0000313" key="9">
    <source>
        <dbReference type="Proteomes" id="UP000220192"/>
    </source>
</evidence>
<keyword evidence="3 6" id="KW-0812">Transmembrane</keyword>
<evidence type="ECO:0000256" key="5">
    <source>
        <dbReference type="ARBA" id="ARBA00023136"/>
    </source>
</evidence>
<keyword evidence="6" id="KW-0813">Transport</keyword>
<feature type="domain" description="ABC3 transporter permease C-terminal" evidence="7">
    <location>
        <begin position="64"/>
        <end position="182"/>
    </location>
</feature>
<dbReference type="RefSeq" id="WP_087956563.1">
    <property type="nucleotide sequence ID" value="NZ_NVLX01000012.1"/>
</dbReference>
<feature type="transmembrane region" description="Helical" evidence="6">
    <location>
        <begin position="626"/>
        <end position="647"/>
    </location>
</feature>
<sequence length="660" mass="74728">MYSKIAIGNVKKSFKDYAIYFLTLTLAVCIFYSFNSIESQKALMEINASDRKYVPTVMNAISNVSVFVSVILGGLILYANNFLIKKRKKELGIYMTLGMGRRNISRILVTETFLVGVISLMSGLIIGIGVSQGLSTFALKLFDLPVNKYKFAISTGAIGKSVLYFGIMFLLVMLFNVYVVSKYKIIDLLTAGRKNEDVKFRNPLIYVITFIMCVASLGYAYVTVLKIGLNFTNPMLVVSIILGILGTLLFFFSLSGFILYVVKKNKKVYFKGLNIFIIKQINSKVNTNFISMSVICLMLFLTMVALSTGISFNRMMDATTKEITPFDASITLENKDESYTIEEVLNKANFKISNNEKYVSYNVYRTGMEVVDFVPEGKDYNNDIDFIKVSDYNKILNLKGEKEITLNNNEILLLSNESRLANSTNERLKNSNKVNIKEKEYLVKNAKVIQENLFTYDVRNNYFTIVINDEFLSGYKITESVLNVNYLDGNREEYNKKYDNVARGFYDENGPKLNINRIAGKSKDEVCAGSKGLKTIVLFIGIYIGIVFLITSMAVLALQQLSEASDSIERYKSLKRIGSNGTMIDKTIFIQTFVYFSLPVFLSIIHSIVGIYVVNYYINTFQQTDIILPALMTGLVFLVVYVVYFYTTYVGYKNIVKSNT</sequence>
<dbReference type="GO" id="GO:0055085">
    <property type="term" value="P:transmembrane transport"/>
    <property type="evidence" value="ECO:0007669"/>
    <property type="project" value="UniProtKB-UniRule"/>
</dbReference>
<dbReference type="Pfam" id="PF02687">
    <property type="entry name" value="FtsX"/>
    <property type="match status" value="1"/>
</dbReference>
<evidence type="ECO:0000256" key="3">
    <source>
        <dbReference type="ARBA" id="ARBA00022692"/>
    </source>
</evidence>
<keyword evidence="4 6" id="KW-1133">Transmembrane helix</keyword>
<feature type="transmembrane region" description="Helical" evidence="6">
    <location>
        <begin position="57"/>
        <end position="79"/>
    </location>
</feature>
<feature type="transmembrane region" description="Helical" evidence="6">
    <location>
        <begin position="289"/>
        <end position="312"/>
    </location>
</feature>
<keyword evidence="2 6" id="KW-1003">Cell membrane</keyword>
<dbReference type="EMBL" id="NVLX01000012">
    <property type="protein sequence ID" value="PDZ16695.1"/>
    <property type="molecule type" value="Genomic_DNA"/>
</dbReference>
<dbReference type="InterPro" id="IPR027022">
    <property type="entry name" value="ABC_permease_BceB-typ"/>
</dbReference>
<protein>
    <submittedName>
        <fullName evidence="8">ABC transporter permease</fullName>
    </submittedName>
</protein>
<keyword evidence="5 6" id="KW-0472">Membrane</keyword>
<evidence type="ECO:0000256" key="4">
    <source>
        <dbReference type="ARBA" id="ARBA00022989"/>
    </source>
</evidence>
<dbReference type="InterPro" id="IPR003838">
    <property type="entry name" value="ABC3_permease_C"/>
</dbReference>
<feature type="transmembrane region" description="Helical" evidence="6">
    <location>
        <begin position="593"/>
        <end position="614"/>
    </location>
</feature>
<dbReference type="PANTHER" id="PTHR46795:SF3">
    <property type="entry name" value="ABC TRANSPORTER PERMEASE"/>
    <property type="match status" value="1"/>
</dbReference>
<dbReference type="Proteomes" id="UP000220192">
    <property type="component" value="Unassembled WGS sequence"/>
</dbReference>
<organism evidence="8 9">
    <name type="scientific">Bacillus anthracis</name>
    <name type="common">anthrax bacterium</name>
    <dbReference type="NCBI Taxonomy" id="1392"/>
    <lineage>
        <taxon>Bacteria</taxon>
        <taxon>Bacillati</taxon>
        <taxon>Bacillota</taxon>
        <taxon>Bacilli</taxon>
        <taxon>Bacillales</taxon>
        <taxon>Bacillaceae</taxon>
        <taxon>Bacillus</taxon>
        <taxon>Bacillus cereus group</taxon>
    </lineage>
</organism>
<comment type="subcellular location">
    <subcellularLocation>
        <location evidence="1 6">Cell membrane</location>
        <topology evidence="1 6">Multi-pass membrane protein</topology>
    </subcellularLocation>
</comment>
<gene>
    <name evidence="8" type="ORF">CON16_11715</name>
</gene>
<reference evidence="8 9" key="1">
    <citation type="submission" date="2017-09" db="EMBL/GenBank/DDBJ databases">
        <title>Large-scale bioinformatics analysis of Bacillus genomes uncovers conserved roles of natural products in bacterial physiology.</title>
        <authorList>
            <consortium name="Agbiome Team Llc"/>
            <person name="Bleich R.M."/>
            <person name="Grubbs K.J."/>
            <person name="Santa Maria K.C."/>
            <person name="Allen S.E."/>
            <person name="Farag S."/>
            <person name="Shank E.A."/>
            <person name="Bowers A."/>
        </authorList>
    </citation>
    <scope>NUCLEOTIDE SEQUENCE [LARGE SCALE GENOMIC DNA]</scope>
    <source>
        <strain evidence="8 9">AFS095574</strain>
    </source>
</reference>
<name>A0A2A7D9W4_BACAN</name>
<comment type="similarity">
    <text evidence="6">Belongs to the ABC-4 integral membrane protein family.</text>
</comment>